<dbReference type="Gene3D" id="3.30.60.20">
    <property type="match status" value="1"/>
</dbReference>
<evidence type="ECO:0000313" key="4">
    <source>
        <dbReference type="Proteomes" id="UP000325577"/>
    </source>
</evidence>
<keyword evidence="4" id="KW-1185">Reference proteome</keyword>
<evidence type="ECO:0000256" key="1">
    <source>
        <dbReference type="ARBA" id="ARBA00022737"/>
    </source>
</evidence>
<evidence type="ECO:0000313" key="3">
    <source>
        <dbReference type="EMBL" id="KAA8518240.1"/>
    </source>
</evidence>
<dbReference type="InterPro" id="IPR004146">
    <property type="entry name" value="DC1"/>
</dbReference>
<reference evidence="3 4" key="1">
    <citation type="submission" date="2019-09" db="EMBL/GenBank/DDBJ databases">
        <title>A chromosome-level genome assembly of the Chinese tupelo Nyssa sinensis.</title>
        <authorList>
            <person name="Yang X."/>
            <person name="Kang M."/>
            <person name="Yang Y."/>
            <person name="Xiong H."/>
            <person name="Wang M."/>
            <person name="Zhang Z."/>
            <person name="Wang Z."/>
            <person name="Wu H."/>
            <person name="Ma T."/>
            <person name="Liu J."/>
            <person name="Xi Z."/>
        </authorList>
    </citation>
    <scope>NUCLEOTIDE SEQUENCE [LARGE SCALE GENOMIC DNA]</scope>
    <source>
        <strain evidence="3">J267</strain>
        <tissue evidence="3">Leaf</tissue>
    </source>
</reference>
<dbReference type="PANTHER" id="PTHR32410">
    <property type="entry name" value="CYSTEINE/HISTIDINE-RICH C1 DOMAIN FAMILY PROTEIN"/>
    <property type="match status" value="1"/>
</dbReference>
<gene>
    <name evidence="3" type="ORF">F0562_015714</name>
</gene>
<dbReference type="InterPro" id="IPR053192">
    <property type="entry name" value="Vacuole_Formation_Reg"/>
</dbReference>
<feature type="domain" description="DC1" evidence="2">
    <location>
        <begin position="178"/>
        <end position="227"/>
    </location>
</feature>
<dbReference type="InterPro" id="IPR046349">
    <property type="entry name" value="C1-like_sf"/>
</dbReference>
<dbReference type="Pfam" id="PF03107">
    <property type="entry name" value="C1_2"/>
    <property type="match status" value="3"/>
</dbReference>
<name>A0A5J4ZI02_9ASTE</name>
<dbReference type="AlphaFoldDB" id="A0A5J4ZI02"/>
<dbReference type="OrthoDB" id="1683438at2759"/>
<accession>A0A5J4ZI02</accession>
<evidence type="ECO:0000259" key="2">
    <source>
        <dbReference type="Pfam" id="PF03107"/>
    </source>
</evidence>
<dbReference type="SUPFAM" id="SSF57889">
    <property type="entry name" value="Cysteine-rich domain"/>
    <property type="match status" value="3"/>
</dbReference>
<sequence length="236" mass="27208">MQLEHPSHEHPLFLYEAKKGDAKLSDLCQGCEKAILGSAYKCKEQQCSFSLHKKCAELPQDFKHPLHPQHPLFLFMNQPYPSGMHCICNVCREIRNKFIYHCAYCHFDCCASCASEEERKIEHKSHKHPLDLMQRPALFHCDGCGTEGKDSSYLCTDCSFWIHRNCASLPSTIKRVDHNHPLTLSYSLSHEYSKSEVKCNICADKVRSPYWVYRCAKCKYFAHVKCATSETEPGRK</sequence>
<keyword evidence="1" id="KW-0677">Repeat</keyword>
<feature type="domain" description="DC1" evidence="2">
    <location>
        <begin position="6"/>
        <end position="56"/>
    </location>
</feature>
<feature type="domain" description="DC1" evidence="2">
    <location>
        <begin position="124"/>
        <end position="167"/>
    </location>
</feature>
<dbReference type="EMBL" id="CM018050">
    <property type="protein sequence ID" value="KAA8518240.1"/>
    <property type="molecule type" value="Genomic_DNA"/>
</dbReference>
<protein>
    <recommendedName>
        <fullName evidence="2">DC1 domain-containing protein</fullName>
    </recommendedName>
</protein>
<dbReference type="Proteomes" id="UP000325577">
    <property type="component" value="Linkage Group LG7"/>
</dbReference>
<organism evidence="3 4">
    <name type="scientific">Nyssa sinensis</name>
    <dbReference type="NCBI Taxonomy" id="561372"/>
    <lineage>
        <taxon>Eukaryota</taxon>
        <taxon>Viridiplantae</taxon>
        <taxon>Streptophyta</taxon>
        <taxon>Embryophyta</taxon>
        <taxon>Tracheophyta</taxon>
        <taxon>Spermatophyta</taxon>
        <taxon>Magnoliopsida</taxon>
        <taxon>eudicotyledons</taxon>
        <taxon>Gunneridae</taxon>
        <taxon>Pentapetalae</taxon>
        <taxon>asterids</taxon>
        <taxon>Cornales</taxon>
        <taxon>Nyssaceae</taxon>
        <taxon>Nyssa</taxon>
    </lineage>
</organism>
<proteinExistence type="predicted"/>